<organism evidence="4 5">
    <name type="scientific">Jiulongibacter sediminis</name>
    <dbReference type="NCBI Taxonomy" id="1605367"/>
    <lineage>
        <taxon>Bacteria</taxon>
        <taxon>Pseudomonadati</taxon>
        <taxon>Bacteroidota</taxon>
        <taxon>Cytophagia</taxon>
        <taxon>Cytophagales</taxon>
        <taxon>Leadbetterellaceae</taxon>
        <taxon>Jiulongibacter</taxon>
    </lineage>
</organism>
<dbReference type="Pfam" id="PF01408">
    <property type="entry name" value="GFO_IDH_MocA"/>
    <property type="match status" value="1"/>
</dbReference>
<dbReference type="InterPro" id="IPR055170">
    <property type="entry name" value="GFO_IDH_MocA-like_dom"/>
</dbReference>
<name>A0A0P7BYU3_9BACT</name>
<feature type="domain" description="GFO/IDH/MocA-like oxidoreductase" evidence="3">
    <location>
        <begin position="164"/>
        <end position="271"/>
    </location>
</feature>
<dbReference type="Gene3D" id="3.40.50.720">
    <property type="entry name" value="NAD(P)-binding Rossmann-like Domain"/>
    <property type="match status" value="1"/>
</dbReference>
<feature type="domain" description="Gfo/Idh/MocA-like oxidoreductase N-terminal" evidence="2">
    <location>
        <begin position="32"/>
        <end position="155"/>
    </location>
</feature>
<evidence type="ECO:0000313" key="5">
    <source>
        <dbReference type="Proteomes" id="UP000050454"/>
    </source>
</evidence>
<keyword evidence="5" id="KW-1185">Reference proteome</keyword>
<sequence>MENRRSFVKKMATGVISVPLIKPSSFFEDKKLNVALVGLGRYANYMAEGIAVSKYCKVNGIVTGTPSKIPVWRKKYNIPEKNVYNYETFDQIADNKDIDVVYVILPNGMHKEYVIRAARAGKHVIVEKPMAISAAECEEMIEGCHKAGVQLAVGYRLHFEPYNQHMMKLGQEKVYGEVRYIEAGLGYNSTNIDPSDWHLNPELSGGGCLQNLGVYCVQGARYVTGLEPVAITARFGEKLYPDVFKEVEESIHWSMEFANGTIASCVASSSFQIDRLFASAENNFFELSPAISYGPFQGRTRSDEFDFPQTNQQQVQMDEMAKYLLNKKTLPDHICGLEGLKDLRVIDAVYEAARSGKRVAV</sequence>
<comment type="caution">
    <text evidence="4">The sequence shown here is derived from an EMBL/GenBank/DDBJ whole genome shotgun (WGS) entry which is preliminary data.</text>
</comment>
<dbReference type="PANTHER" id="PTHR43818">
    <property type="entry name" value="BCDNA.GH03377"/>
    <property type="match status" value="1"/>
</dbReference>
<accession>A0A0P7BYU3</accession>
<dbReference type="AlphaFoldDB" id="A0A0P7BYU3"/>
<dbReference type="InterPro" id="IPR036291">
    <property type="entry name" value="NAD(P)-bd_dom_sf"/>
</dbReference>
<dbReference type="Pfam" id="PF22725">
    <property type="entry name" value="GFO_IDH_MocA_C3"/>
    <property type="match status" value="1"/>
</dbReference>
<dbReference type="InterPro" id="IPR008354">
    <property type="entry name" value="Glc-Fru_OxRdtase_bac"/>
</dbReference>
<reference evidence="4 5" key="1">
    <citation type="submission" date="2015-07" db="EMBL/GenBank/DDBJ databases">
        <title>The draft genome sequence of Leadbetterella sp. JN14-9.</title>
        <authorList>
            <person name="Liu Y."/>
            <person name="Du J."/>
            <person name="Shao Z."/>
        </authorList>
    </citation>
    <scope>NUCLEOTIDE SEQUENCE [LARGE SCALE GENOMIC DNA]</scope>
    <source>
        <strain evidence="4 5">JN14-9</strain>
    </source>
</reference>
<dbReference type="InterPro" id="IPR000683">
    <property type="entry name" value="Gfo/Idh/MocA-like_OxRdtase_N"/>
</dbReference>
<dbReference type="PRINTS" id="PR01775">
    <property type="entry name" value="GLFROXRDTASE"/>
</dbReference>
<dbReference type="SUPFAM" id="SSF51735">
    <property type="entry name" value="NAD(P)-binding Rossmann-fold domains"/>
    <property type="match status" value="1"/>
</dbReference>
<gene>
    <name evidence="4" type="ORF">AFM12_03505</name>
</gene>
<dbReference type="Proteomes" id="UP000050454">
    <property type="component" value="Unassembled WGS sequence"/>
</dbReference>
<dbReference type="PATRIC" id="fig|1605367.3.peg.2046"/>
<dbReference type="GO" id="GO:0000166">
    <property type="term" value="F:nucleotide binding"/>
    <property type="evidence" value="ECO:0007669"/>
    <property type="project" value="InterPro"/>
</dbReference>
<dbReference type="SUPFAM" id="SSF55347">
    <property type="entry name" value="Glyceraldehyde-3-phosphate dehydrogenase-like, C-terminal domain"/>
    <property type="match status" value="1"/>
</dbReference>
<dbReference type="OrthoDB" id="9795543at2"/>
<protein>
    <submittedName>
        <fullName evidence="4">Glucose-fructose oxidoreductase</fullName>
    </submittedName>
</protein>
<dbReference type="STRING" id="1605367.AFM12_03505"/>
<evidence type="ECO:0000259" key="3">
    <source>
        <dbReference type="Pfam" id="PF22725"/>
    </source>
</evidence>
<dbReference type="Gene3D" id="3.30.360.10">
    <property type="entry name" value="Dihydrodipicolinate Reductase, domain 2"/>
    <property type="match status" value="1"/>
</dbReference>
<keyword evidence="1" id="KW-0560">Oxidoreductase</keyword>
<proteinExistence type="predicted"/>
<dbReference type="RefSeq" id="WP_055143957.1">
    <property type="nucleotide sequence ID" value="NZ_JXSZ01000005.1"/>
</dbReference>
<dbReference type="PANTHER" id="PTHR43818:SF11">
    <property type="entry name" value="BCDNA.GH03377"/>
    <property type="match status" value="1"/>
</dbReference>
<evidence type="ECO:0000256" key="1">
    <source>
        <dbReference type="ARBA" id="ARBA00023002"/>
    </source>
</evidence>
<dbReference type="GO" id="GO:0016491">
    <property type="term" value="F:oxidoreductase activity"/>
    <property type="evidence" value="ECO:0007669"/>
    <property type="project" value="UniProtKB-KW"/>
</dbReference>
<evidence type="ECO:0000313" key="4">
    <source>
        <dbReference type="EMBL" id="KPM49670.1"/>
    </source>
</evidence>
<dbReference type="EMBL" id="LGTQ01000005">
    <property type="protein sequence ID" value="KPM49670.1"/>
    <property type="molecule type" value="Genomic_DNA"/>
</dbReference>
<dbReference type="InterPro" id="IPR050463">
    <property type="entry name" value="Gfo/Idh/MocA_oxidrdct_glycsds"/>
</dbReference>
<evidence type="ECO:0000259" key="2">
    <source>
        <dbReference type="Pfam" id="PF01408"/>
    </source>
</evidence>